<organism evidence="2">
    <name type="scientific">Cyprideis torosa</name>
    <dbReference type="NCBI Taxonomy" id="163714"/>
    <lineage>
        <taxon>Eukaryota</taxon>
        <taxon>Metazoa</taxon>
        <taxon>Ecdysozoa</taxon>
        <taxon>Arthropoda</taxon>
        <taxon>Crustacea</taxon>
        <taxon>Oligostraca</taxon>
        <taxon>Ostracoda</taxon>
        <taxon>Podocopa</taxon>
        <taxon>Podocopida</taxon>
        <taxon>Cytherocopina</taxon>
        <taxon>Cytheroidea</taxon>
        <taxon>Cytherideidae</taxon>
        <taxon>Cyprideis</taxon>
    </lineage>
</organism>
<dbReference type="EMBL" id="OB660104">
    <property type="protein sequence ID" value="CAD7222783.1"/>
    <property type="molecule type" value="Genomic_DNA"/>
</dbReference>
<dbReference type="AlphaFoldDB" id="A0A7R8W153"/>
<protein>
    <submittedName>
        <fullName evidence="2">Uncharacterized protein</fullName>
    </submittedName>
</protein>
<proteinExistence type="predicted"/>
<evidence type="ECO:0000256" key="1">
    <source>
        <dbReference type="SAM" id="MobiDB-lite"/>
    </source>
</evidence>
<name>A0A7R8W153_9CRUS</name>
<feature type="region of interest" description="Disordered" evidence="1">
    <location>
        <begin position="40"/>
        <end position="112"/>
    </location>
</feature>
<accession>A0A7R8W153</accession>
<evidence type="ECO:0000313" key="2">
    <source>
        <dbReference type="EMBL" id="CAD7222783.1"/>
    </source>
</evidence>
<gene>
    <name evidence="2" type="ORF">CTOB1V02_LOCUS780</name>
</gene>
<feature type="compositionally biased region" description="Acidic residues" evidence="1">
    <location>
        <begin position="49"/>
        <end position="59"/>
    </location>
</feature>
<reference evidence="2" key="1">
    <citation type="submission" date="2020-11" db="EMBL/GenBank/DDBJ databases">
        <authorList>
            <person name="Tran Van P."/>
        </authorList>
    </citation>
    <scope>NUCLEOTIDE SEQUENCE</scope>
</reference>
<dbReference type="OrthoDB" id="419441at2759"/>
<sequence>MQRLDRIESAVSLKNDPVAEQTNYWLGIENACTFIDKSASGSKSVLSDTGDENIEEPEEVAAVKKTPISPTSTESSGGGVGHQPRPHHTRTRSEAHVKKVPSSPSFRSLSRHDSESAVYEISRNPPCNLPPRKQLSFGDTLDTTTNIYTPEIEFQNSRYADDRSITVLLYWKNFEILSKHYLLGLDWWRIPFDMRLRSLSAGLSPDGSVHHKANSSRPL</sequence>